<proteinExistence type="predicted"/>
<keyword evidence="2" id="KW-1185">Reference proteome</keyword>
<organism evidence="1 2">
    <name type="scientific">Goodea atripinnis</name>
    <dbReference type="NCBI Taxonomy" id="208336"/>
    <lineage>
        <taxon>Eukaryota</taxon>
        <taxon>Metazoa</taxon>
        <taxon>Chordata</taxon>
        <taxon>Craniata</taxon>
        <taxon>Vertebrata</taxon>
        <taxon>Euteleostomi</taxon>
        <taxon>Actinopterygii</taxon>
        <taxon>Neopterygii</taxon>
        <taxon>Teleostei</taxon>
        <taxon>Neoteleostei</taxon>
        <taxon>Acanthomorphata</taxon>
        <taxon>Ovalentaria</taxon>
        <taxon>Atherinomorphae</taxon>
        <taxon>Cyprinodontiformes</taxon>
        <taxon>Goodeidae</taxon>
        <taxon>Goodea</taxon>
    </lineage>
</organism>
<protein>
    <submittedName>
        <fullName evidence="1">Uncharacterized protein</fullName>
    </submittedName>
</protein>
<comment type="caution">
    <text evidence="1">The sequence shown here is derived from an EMBL/GenBank/DDBJ whole genome shotgun (WGS) entry which is preliminary data.</text>
</comment>
<gene>
    <name evidence="1" type="ORF">GOODEAATRI_014290</name>
</gene>
<dbReference type="Proteomes" id="UP001476798">
    <property type="component" value="Unassembled WGS sequence"/>
</dbReference>
<reference evidence="1 2" key="1">
    <citation type="submission" date="2021-06" db="EMBL/GenBank/DDBJ databases">
        <authorList>
            <person name="Palmer J.M."/>
        </authorList>
    </citation>
    <scope>NUCLEOTIDE SEQUENCE [LARGE SCALE GENOMIC DNA]</scope>
    <source>
        <strain evidence="1 2">GA_2019</strain>
        <tissue evidence="1">Muscle</tissue>
    </source>
</reference>
<sequence length="121" mass="13200">MLFSVDDCRVSCWCPDIPSSQITGAALPSAGSLKSLQDNNAVTPESLIPLQHESNYLSINFKGRCTGSKPVLSSFINFFLFNPQAFIRESVQSTCGTLQALLQLIIHDKIHAVPCKSIYAP</sequence>
<evidence type="ECO:0000313" key="2">
    <source>
        <dbReference type="Proteomes" id="UP001476798"/>
    </source>
</evidence>
<evidence type="ECO:0000313" key="1">
    <source>
        <dbReference type="EMBL" id="MEQ2178468.1"/>
    </source>
</evidence>
<accession>A0ABV0P5G3</accession>
<name>A0ABV0P5G3_9TELE</name>
<dbReference type="EMBL" id="JAHRIO010060970">
    <property type="protein sequence ID" value="MEQ2178468.1"/>
    <property type="molecule type" value="Genomic_DNA"/>
</dbReference>